<feature type="binding site" evidence="3">
    <location>
        <begin position="38"/>
        <end position="42"/>
    </location>
    <ligand>
        <name>substrate</name>
    </ligand>
</feature>
<keyword evidence="6" id="KW-1185">Reference proteome</keyword>
<keyword evidence="3" id="KW-0630">Potassium</keyword>
<keyword evidence="1 3" id="KW-0808">Transferase</keyword>
<evidence type="ECO:0000259" key="4">
    <source>
        <dbReference type="Pfam" id="PF00294"/>
    </source>
</evidence>
<organism evidence="5 6">
    <name type="scientific">Pseudohoeflea coraliihabitans</name>
    <dbReference type="NCBI Taxonomy" id="2860393"/>
    <lineage>
        <taxon>Bacteria</taxon>
        <taxon>Pseudomonadati</taxon>
        <taxon>Pseudomonadota</taxon>
        <taxon>Alphaproteobacteria</taxon>
        <taxon>Hyphomicrobiales</taxon>
        <taxon>Rhizobiaceae</taxon>
        <taxon>Pseudohoeflea</taxon>
    </lineage>
</organism>
<evidence type="ECO:0000313" key="6">
    <source>
        <dbReference type="Proteomes" id="UP001430804"/>
    </source>
</evidence>
<dbReference type="CDD" id="cd01174">
    <property type="entry name" value="ribokinase"/>
    <property type="match status" value="1"/>
</dbReference>
<keyword evidence="3" id="KW-0963">Cytoplasm</keyword>
<keyword evidence="3" id="KW-0119">Carbohydrate metabolism</keyword>
<dbReference type="PANTHER" id="PTHR10584">
    <property type="entry name" value="SUGAR KINASE"/>
    <property type="match status" value="1"/>
</dbReference>
<keyword evidence="3" id="KW-0479">Metal-binding</keyword>
<feature type="binding site" evidence="3">
    <location>
        <position position="253"/>
    </location>
    <ligand>
        <name>K(+)</name>
        <dbReference type="ChEBI" id="CHEBI:29103"/>
    </ligand>
</feature>
<feature type="binding site" evidence="3">
    <location>
        <position position="139"/>
    </location>
    <ligand>
        <name>substrate</name>
    </ligand>
</feature>
<feature type="binding site" evidence="3">
    <location>
        <position position="251"/>
    </location>
    <ligand>
        <name>K(+)</name>
        <dbReference type="ChEBI" id="CHEBI:29103"/>
    </ligand>
</feature>
<feature type="binding site" evidence="3">
    <location>
        <position position="296"/>
    </location>
    <ligand>
        <name>K(+)</name>
        <dbReference type="ChEBI" id="CHEBI:29103"/>
    </ligand>
</feature>
<evidence type="ECO:0000256" key="3">
    <source>
        <dbReference type="HAMAP-Rule" id="MF_01987"/>
    </source>
</evidence>
<protein>
    <recommendedName>
        <fullName evidence="3">Ribokinase</fullName>
        <shortName evidence="3">RK</shortName>
        <ecNumber evidence="3">2.7.1.15</ecNumber>
    </recommendedName>
</protein>
<comment type="subcellular location">
    <subcellularLocation>
        <location evidence="3">Cytoplasm</location>
    </subcellularLocation>
</comment>
<comment type="similarity">
    <text evidence="3">Belongs to the carbohydrate kinase PfkB family. Ribokinase subfamily.</text>
</comment>
<comment type="activity regulation">
    <text evidence="3">Activated by a monovalent cation that binds near, but not in, the active site. The most likely occupant of the site in vivo is potassium. Ion binding induces a conformational change that may alter substrate affinity.</text>
</comment>
<dbReference type="InterPro" id="IPR011877">
    <property type="entry name" value="Ribokinase"/>
</dbReference>
<dbReference type="Pfam" id="PF00294">
    <property type="entry name" value="PfkB"/>
    <property type="match status" value="1"/>
</dbReference>
<feature type="domain" description="Carbohydrate kinase PfkB" evidence="4">
    <location>
        <begin position="3"/>
        <end position="299"/>
    </location>
</feature>
<keyword evidence="3" id="KW-0067">ATP-binding</keyword>
<evidence type="ECO:0000256" key="1">
    <source>
        <dbReference type="ARBA" id="ARBA00022679"/>
    </source>
</evidence>
<name>A0ABS6WJT6_9HYPH</name>
<dbReference type="HAMAP" id="MF_01987">
    <property type="entry name" value="Ribokinase"/>
    <property type="match status" value="1"/>
</dbReference>
<dbReference type="InterPro" id="IPR011611">
    <property type="entry name" value="PfkB_dom"/>
</dbReference>
<feature type="binding site" evidence="3">
    <location>
        <position position="187"/>
    </location>
    <ligand>
        <name>ATP</name>
        <dbReference type="ChEBI" id="CHEBI:30616"/>
    </ligand>
</feature>
<comment type="cofactor">
    <cofactor evidence="3">
        <name>Mg(2+)</name>
        <dbReference type="ChEBI" id="CHEBI:18420"/>
    </cofactor>
    <text evidence="3">Requires a divalent cation, most likely magnesium in vivo, as an electrophilic catalyst to aid phosphoryl group transfer. It is the chelate of the metal and the nucleotide that is the actual substrate.</text>
</comment>
<comment type="pathway">
    <text evidence="3">Carbohydrate metabolism; D-ribose degradation; D-ribose 5-phosphate from beta-D-ribopyranose: step 2/2.</text>
</comment>
<evidence type="ECO:0000313" key="5">
    <source>
        <dbReference type="EMBL" id="MBW3096035.1"/>
    </source>
</evidence>
<gene>
    <name evidence="3" type="primary">rbsK</name>
    <name evidence="5" type="ORF">KY465_01940</name>
</gene>
<comment type="subunit">
    <text evidence="3">Homodimer.</text>
</comment>
<feature type="binding site" evidence="3">
    <location>
        <position position="290"/>
    </location>
    <ligand>
        <name>K(+)</name>
        <dbReference type="ChEBI" id="CHEBI:29103"/>
    </ligand>
</feature>
<feature type="binding site" evidence="3">
    <location>
        <position position="257"/>
    </location>
    <ligand>
        <name>substrate</name>
    </ligand>
</feature>
<evidence type="ECO:0000256" key="2">
    <source>
        <dbReference type="ARBA" id="ARBA00022777"/>
    </source>
</evidence>
<dbReference type="EMBL" id="JAHWQX010000001">
    <property type="protein sequence ID" value="MBW3096035.1"/>
    <property type="molecule type" value="Genomic_DNA"/>
</dbReference>
<feature type="binding site" evidence="3">
    <location>
        <position position="287"/>
    </location>
    <ligand>
        <name>K(+)</name>
        <dbReference type="ChEBI" id="CHEBI:29103"/>
    </ligand>
</feature>
<comment type="caution">
    <text evidence="5">The sequence shown here is derived from an EMBL/GenBank/DDBJ whole genome shotgun (WGS) entry which is preliminary data.</text>
</comment>
<feature type="binding site" evidence="3">
    <location>
        <begin position="256"/>
        <end position="257"/>
    </location>
    <ligand>
        <name>ATP</name>
        <dbReference type="ChEBI" id="CHEBI:30616"/>
    </ligand>
</feature>
<dbReference type="RefSeq" id="WP_219157879.1">
    <property type="nucleotide sequence ID" value="NZ_JAHWQX010000001.1"/>
</dbReference>
<comment type="caution">
    <text evidence="3">Lacks conserved residue(s) required for the propagation of feature annotation.</text>
</comment>
<accession>A0ABS6WJT6</accession>
<reference evidence="5" key="1">
    <citation type="submission" date="2021-07" db="EMBL/GenBank/DDBJ databases">
        <title>Pseudohoeflea marina sp. nov. a polyhydroxyalcanoate-producing bacterium.</title>
        <authorList>
            <person name="Zheng W."/>
            <person name="Yu S."/>
            <person name="Huang Y."/>
        </authorList>
    </citation>
    <scope>NUCLEOTIDE SEQUENCE</scope>
    <source>
        <strain evidence="5">DP4N28-3</strain>
    </source>
</reference>
<comment type="catalytic activity">
    <reaction evidence="3">
        <text>D-ribose + ATP = D-ribose 5-phosphate + ADP + H(+)</text>
        <dbReference type="Rhea" id="RHEA:13697"/>
        <dbReference type="ChEBI" id="CHEBI:15378"/>
        <dbReference type="ChEBI" id="CHEBI:30616"/>
        <dbReference type="ChEBI" id="CHEBI:47013"/>
        <dbReference type="ChEBI" id="CHEBI:78346"/>
        <dbReference type="ChEBI" id="CHEBI:456216"/>
        <dbReference type="EC" id="2.7.1.15"/>
    </reaction>
</comment>
<keyword evidence="3" id="KW-0460">Magnesium</keyword>
<feature type="binding site" evidence="3">
    <location>
        <begin position="10"/>
        <end position="12"/>
    </location>
    <ligand>
        <name>substrate</name>
    </ligand>
</feature>
<feature type="binding site" evidence="3">
    <location>
        <position position="292"/>
    </location>
    <ligand>
        <name>K(+)</name>
        <dbReference type="ChEBI" id="CHEBI:29103"/>
    </ligand>
</feature>
<feature type="active site" description="Proton acceptor" evidence="3">
    <location>
        <position position="257"/>
    </location>
</feature>
<feature type="binding site" evidence="3">
    <location>
        <begin position="225"/>
        <end position="230"/>
    </location>
    <ligand>
        <name>ATP</name>
        <dbReference type="ChEBI" id="CHEBI:30616"/>
    </ligand>
</feature>
<keyword evidence="3" id="KW-0547">Nucleotide-binding</keyword>
<dbReference type="EC" id="2.7.1.15" evidence="3"/>
<comment type="function">
    <text evidence="3">Catalyzes the phosphorylation of ribose at O-5 in a reaction requiring ATP and magnesium. The resulting D-ribose-5-phosphate can then be used either for sythesis of nucleotides, histidine, and tryptophan, or as a component of the pentose phosphate pathway.</text>
</comment>
<dbReference type="Proteomes" id="UP001430804">
    <property type="component" value="Unassembled WGS sequence"/>
</dbReference>
<proteinExistence type="inferred from homology"/>
<sequence>MSVFILGSINRDLVFSVESLPGAGETISALSVNEYPGGKGANQAIACARAGARTSLLGAVGEDEAGRRLRSNLERAGVDIAGLVQLPQETTGQAIICVARNGENIIVVSPGANHAYRFERGRSLPVSGNGRPVLLSQFEMPVEAICDVIREYRTTTAMAQGTVILNAAPAVEAGRQVLDLADVLVFNETELSAYSGMPVAPGRHTEIGKAARTILGRSDQVAIVTLGEDGALKVASGHSKHFAGYRVDVVDSTGAGDCFCGSLASFLSQGQSFDDAIGLAGAAAALSVMQPGAGPSMPDRASIENFVRTV</sequence>
<keyword evidence="2 3" id="KW-0418">Kinase</keyword>
<dbReference type="PANTHER" id="PTHR10584:SF166">
    <property type="entry name" value="RIBOKINASE"/>
    <property type="match status" value="1"/>
</dbReference>